<evidence type="ECO:0000256" key="6">
    <source>
        <dbReference type="ARBA" id="ARBA00023157"/>
    </source>
</evidence>
<keyword evidence="2" id="KW-0964">Secreted</keyword>
<keyword evidence="4 7" id="KW-0378">Hydrolase</keyword>
<evidence type="ECO:0000313" key="9">
    <source>
        <dbReference type="EMBL" id="VVC45550.1"/>
    </source>
</evidence>
<dbReference type="InterPro" id="IPR033116">
    <property type="entry name" value="TRYPSIN_SER"/>
</dbReference>
<reference evidence="9 10" key="1">
    <citation type="submission" date="2019-08" db="EMBL/GenBank/DDBJ databases">
        <authorList>
            <person name="Alioto T."/>
            <person name="Alioto T."/>
            <person name="Gomez Garrido J."/>
        </authorList>
    </citation>
    <scope>NUCLEOTIDE SEQUENCE [LARGE SCALE GENOMIC DNA]</scope>
</reference>
<dbReference type="PANTHER" id="PTHR24252:SF7">
    <property type="entry name" value="HYALIN"/>
    <property type="match status" value="1"/>
</dbReference>
<dbReference type="GO" id="GO:0006508">
    <property type="term" value="P:proteolysis"/>
    <property type="evidence" value="ECO:0007669"/>
    <property type="project" value="UniProtKB-KW"/>
</dbReference>
<dbReference type="GO" id="GO:0005576">
    <property type="term" value="C:extracellular region"/>
    <property type="evidence" value="ECO:0007669"/>
    <property type="project" value="UniProtKB-SubCell"/>
</dbReference>
<dbReference type="Pfam" id="PF00089">
    <property type="entry name" value="Trypsin"/>
    <property type="match status" value="1"/>
</dbReference>
<dbReference type="PANTHER" id="PTHR24252">
    <property type="entry name" value="ACROSIN-RELATED"/>
    <property type="match status" value="1"/>
</dbReference>
<keyword evidence="10" id="KW-1185">Reference proteome</keyword>
<evidence type="ECO:0000256" key="1">
    <source>
        <dbReference type="ARBA" id="ARBA00004613"/>
    </source>
</evidence>
<sequence length="395" mass="43985">MKRYKSNLLISMIFVLISSYSYLVGHCSTERLLSLYEGDICKKGNGGTSDHVCRTLNNCSTVANLRTNSIKLGFCSYNNQIPIVCCPPTDYAIVSTTKVKRSSSPTVAVKTYSATEKCDEYSKLIYTKVLDPILTSAPDEYILLKDCYDVKALIVGGEKAEPKEFPHMALLGYNRKASGNTWSCAGSLISERWILTAAHCEKVGTSNYASWARLGDLKYYPNTGNTESKVYKIVERIKHPNYQVPSYYHDIALFHLEKDVEFSPYIRPICLNTDQLLKPSNAVASGWGRTRYNGPMSPDLLKVVLDIIPTNQCNSSYEIDDESMVCAGYSEGGKDTCGGDSGGPLQITNDNYTCMYTQIGITSFGKNCAQKDLPGVYTKVSKYIPWIEQIVWPKE</sequence>
<feature type="domain" description="Peptidase S1" evidence="8">
    <location>
        <begin position="154"/>
        <end position="392"/>
    </location>
</feature>
<keyword evidence="3 7" id="KW-0645">Protease</keyword>
<evidence type="ECO:0000256" key="7">
    <source>
        <dbReference type="RuleBase" id="RU363034"/>
    </source>
</evidence>
<name>A0A5E4NNZ9_9HEMI</name>
<dbReference type="PROSITE" id="PS50240">
    <property type="entry name" value="TRYPSIN_DOM"/>
    <property type="match status" value="1"/>
</dbReference>
<protein>
    <submittedName>
        <fullName evidence="9">Serine proteases, trypsin family, serine active site,Peptidase S1, PA clan,Serine proteases, trypsin</fullName>
    </submittedName>
</protein>
<organism evidence="9 10">
    <name type="scientific">Cinara cedri</name>
    <dbReference type="NCBI Taxonomy" id="506608"/>
    <lineage>
        <taxon>Eukaryota</taxon>
        <taxon>Metazoa</taxon>
        <taxon>Ecdysozoa</taxon>
        <taxon>Arthropoda</taxon>
        <taxon>Hexapoda</taxon>
        <taxon>Insecta</taxon>
        <taxon>Pterygota</taxon>
        <taxon>Neoptera</taxon>
        <taxon>Paraneoptera</taxon>
        <taxon>Hemiptera</taxon>
        <taxon>Sternorrhyncha</taxon>
        <taxon>Aphidomorpha</taxon>
        <taxon>Aphidoidea</taxon>
        <taxon>Aphididae</taxon>
        <taxon>Lachninae</taxon>
        <taxon>Cinara</taxon>
    </lineage>
</organism>
<keyword evidence="5 7" id="KW-0720">Serine protease</keyword>
<evidence type="ECO:0000259" key="8">
    <source>
        <dbReference type="PROSITE" id="PS50240"/>
    </source>
</evidence>
<evidence type="ECO:0000256" key="2">
    <source>
        <dbReference type="ARBA" id="ARBA00022525"/>
    </source>
</evidence>
<dbReference type="CDD" id="cd00190">
    <property type="entry name" value="Tryp_SPc"/>
    <property type="match status" value="1"/>
</dbReference>
<dbReference type="InterPro" id="IPR043504">
    <property type="entry name" value="Peptidase_S1_PA_chymotrypsin"/>
</dbReference>
<dbReference type="EMBL" id="CABPRJ010002405">
    <property type="protein sequence ID" value="VVC45550.1"/>
    <property type="molecule type" value="Genomic_DNA"/>
</dbReference>
<dbReference type="PROSITE" id="PS00135">
    <property type="entry name" value="TRYPSIN_SER"/>
    <property type="match status" value="1"/>
</dbReference>
<dbReference type="InterPro" id="IPR001314">
    <property type="entry name" value="Peptidase_S1A"/>
</dbReference>
<dbReference type="InterPro" id="IPR001254">
    <property type="entry name" value="Trypsin_dom"/>
</dbReference>
<evidence type="ECO:0000256" key="5">
    <source>
        <dbReference type="ARBA" id="ARBA00022825"/>
    </source>
</evidence>
<dbReference type="AlphaFoldDB" id="A0A5E4NNZ9"/>
<keyword evidence="6" id="KW-1015">Disulfide bond</keyword>
<dbReference type="GO" id="GO:0004252">
    <property type="term" value="F:serine-type endopeptidase activity"/>
    <property type="evidence" value="ECO:0007669"/>
    <property type="project" value="InterPro"/>
</dbReference>
<dbReference type="Proteomes" id="UP000325440">
    <property type="component" value="Unassembled WGS sequence"/>
</dbReference>
<dbReference type="OrthoDB" id="6339452at2759"/>
<dbReference type="PROSITE" id="PS00134">
    <property type="entry name" value="TRYPSIN_HIS"/>
    <property type="match status" value="1"/>
</dbReference>
<evidence type="ECO:0000256" key="3">
    <source>
        <dbReference type="ARBA" id="ARBA00022670"/>
    </source>
</evidence>
<dbReference type="PRINTS" id="PR00722">
    <property type="entry name" value="CHYMOTRYPSIN"/>
</dbReference>
<dbReference type="SUPFAM" id="SSF50494">
    <property type="entry name" value="Trypsin-like serine proteases"/>
    <property type="match status" value="1"/>
</dbReference>
<proteinExistence type="predicted"/>
<gene>
    <name evidence="9" type="ORF">CINCED_3A012033</name>
</gene>
<dbReference type="FunFam" id="2.40.10.10:FF:000015">
    <property type="entry name" value="Atrial natriuretic peptide-converting enzyme"/>
    <property type="match status" value="1"/>
</dbReference>
<dbReference type="SMART" id="SM00020">
    <property type="entry name" value="Tryp_SPc"/>
    <property type="match status" value="1"/>
</dbReference>
<comment type="subcellular location">
    <subcellularLocation>
        <location evidence="1">Secreted</location>
    </subcellularLocation>
</comment>
<accession>A0A5E4NNZ9</accession>
<evidence type="ECO:0000313" key="10">
    <source>
        <dbReference type="Proteomes" id="UP000325440"/>
    </source>
</evidence>
<dbReference type="InterPro" id="IPR018114">
    <property type="entry name" value="TRYPSIN_HIS"/>
</dbReference>
<evidence type="ECO:0000256" key="4">
    <source>
        <dbReference type="ARBA" id="ARBA00022801"/>
    </source>
</evidence>
<dbReference type="Gene3D" id="2.40.10.10">
    <property type="entry name" value="Trypsin-like serine proteases"/>
    <property type="match status" value="1"/>
</dbReference>
<dbReference type="InterPro" id="IPR009003">
    <property type="entry name" value="Peptidase_S1_PA"/>
</dbReference>